<name>A0A5B7JXB6_PORTR</name>
<evidence type="ECO:0000313" key="2">
    <source>
        <dbReference type="EMBL" id="MPC99093.1"/>
    </source>
</evidence>
<dbReference type="AlphaFoldDB" id="A0A5B7JXB6"/>
<protein>
    <submittedName>
        <fullName evidence="2">Talin-2</fullName>
    </submittedName>
</protein>
<proteinExistence type="predicted"/>
<evidence type="ECO:0000313" key="3">
    <source>
        <dbReference type="Proteomes" id="UP000324222"/>
    </source>
</evidence>
<dbReference type="GO" id="GO:0005737">
    <property type="term" value="C:cytoplasm"/>
    <property type="evidence" value="ECO:0007669"/>
    <property type="project" value="TreeGrafter"/>
</dbReference>
<feature type="domain" description="Talin N-terminal F0" evidence="1">
    <location>
        <begin position="3"/>
        <end position="76"/>
    </location>
</feature>
<evidence type="ECO:0000259" key="1">
    <source>
        <dbReference type="Pfam" id="PF16511"/>
    </source>
</evidence>
<dbReference type="OrthoDB" id="10262320at2759"/>
<organism evidence="2 3">
    <name type="scientific">Portunus trituberculatus</name>
    <name type="common">Swimming crab</name>
    <name type="synonym">Neptunus trituberculatus</name>
    <dbReference type="NCBI Taxonomy" id="210409"/>
    <lineage>
        <taxon>Eukaryota</taxon>
        <taxon>Metazoa</taxon>
        <taxon>Ecdysozoa</taxon>
        <taxon>Arthropoda</taxon>
        <taxon>Crustacea</taxon>
        <taxon>Multicrustacea</taxon>
        <taxon>Malacostraca</taxon>
        <taxon>Eumalacostraca</taxon>
        <taxon>Eucarida</taxon>
        <taxon>Decapoda</taxon>
        <taxon>Pleocyemata</taxon>
        <taxon>Brachyura</taxon>
        <taxon>Eubrachyura</taxon>
        <taxon>Portunoidea</taxon>
        <taxon>Portunidae</taxon>
        <taxon>Portuninae</taxon>
        <taxon>Portunus</taxon>
    </lineage>
</organism>
<dbReference type="EMBL" id="VSRR010116931">
    <property type="protein sequence ID" value="MPC99093.1"/>
    <property type="molecule type" value="Genomic_DNA"/>
</dbReference>
<dbReference type="PANTHER" id="PTHR19981">
    <property type="entry name" value="TALIN"/>
    <property type="match status" value="1"/>
</dbReference>
<keyword evidence="3" id="KW-1185">Reference proteome</keyword>
<accession>A0A5B7JXB6</accession>
<sequence>MTLALKIHIVEQNVRKMMQFDPSTVVFEACRIIREKITEANLGQPKDYGLFLPGEEGSGVWLEAGRNLSYYILRDQVR</sequence>
<reference evidence="2 3" key="1">
    <citation type="submission" date="2019-05" db="EMBL/GenBank/DDBJ databases">
        <title>Another draft genome of Portunus trituberculatus and its Hox gene families provides insights of decapod evolution.</title>
        <authorList>
            <person name="Jeong J.-H."/>
            <person name="Song I."/>
            <person name="Kim S."/>
            <person name="Choi T."/>
            <person name="Kim D."/>
            <person name="Ryu S."/>
            <person name="Kim W."/>
        </authorList>
    </citation>
    <scope>NUCLEOTIDE SEQUENCE [LARGE SCALE GENOMIC DNA]</scope>
    <source>
        <tissue evidence="2">Muscle</tissue>
    </source>
</reference>
<gene>
    <name evidence="2" type="primary">Tln2_1</name>
    <name evidence="2" type="ORF">E2C01_094489</name>
</gene>
<dbReference type="Gene3D" id="3.10.20.90">
    <property type="entry name" value="Phosphatidylinositol 3-kinase Catalytic Subunit, Chain A, domain 1"/>
    <property type="match status" value="1"/>
</dbReference>
<dbReference type="GO" id="GO:0098609">
    <property type="term" value="P:cell-cell adhesion"/>
    <property type="evidence" value="ECO:0007669"/>
    <property type="project" value="TreeGrafter"/>
</dbReference>
<dbReference type="GO" id="GO:0005886">
    <property type="term" value="C:plasma membrane"/>
    <property type="evidence" value="ECO:0007669"/>
    <property type="project" value="TreeGrafter"/>
</dbReference>
<dbReference type="GO" id="GO:0030036">
    <property type="term" value="P:actin cytoskeleton organization"/>
    <property type="evidence" value="ECO:0007669"/>
    <property type="project" value="TreeGrafter"/>
</dbReference>
<dbReference type="GO" id="GO:0005178">
    <property type="term" value="F:integrin binding"/>
    <property type="evidence" value="ECO:0007669"/>
    <property type="project" value="TreeGrafter"/>
</dbReference>
<dbReference type="Proteomes" id="UP000324222">
    <property type="component" value="Unassembled WGS sequence"/>
</dbReference>
<dbReference type="GO" id="GO:0005925">
    <property type="term" value="C:focal adhesion"/>
    <property type="evidence" value="ECO:0007669"/>
    <property type="project" value="TreeGrafter"/>
</dbReference>
<dbReference type="InterPro" id="IPR032425">
    <property type="entry name" value="FERM_f0"/>
</dbReference>
<dbReference type="Pfam" id="PF16511">
    <property type="entry name" value="FERM_f0"/>
    <property type="match status" value="1"/>
</dbReference>
<comment type="caution">
    <text evidence="2">The sequence shown here is derived from an EMBL/GenBank/DDBJ whole genome shotgun (WGS) entry which is preliminary data.</text>
</comment>
<dbReference type="CDD" id="cd17089">
    <property type="entry name" value="FERM_F0_TLN"/>
    <property type="match status" value="1"/>
</dbReference>
<dbReference type="PANTHER" id="PTHR19981:SF1">
    <property type="entry name" value="RHEA, ISOFORM B"/>
    <property type="match status" value="1"/>
</dbReference>